<dbReference type="PIRSF" id="PIRSF028520">
    <property type="entry name" value="UCP028520"/>
    <property type="match status" value="1"/>
</dbReference>
<name>A0A2N6CVF1_9GAMM</name>
<evidence type="ECO:0000313" key="4">
    <source>
        <dbReference type="EMBL" id="PLX61178.1"/>
    </source>
</evidence>
<dbReference type="InterPro" id="IPR050832">
    <property type="entry name" value="Bact_Acetyltransf"/>
</dbReference>
<dbReference type="InterPro" id="IPR016181">
    <property type="entry name" value="Acyl_CoA_acyltransferase"/>
</dbReference>
<organism evidence="4 5">
    <name type="scientific">Sedimenticola selenatireducens</name>
    <dbReference type="NCBI Taxonomy" id="191960"/>
    <lineage>
        <taxon>Bacteria</taxon>
        <taxon>Pseudomonadati</taxon>
        <taxon>Pseudomonadota</taxon>
        <taxon>Gammaproteobacteria</taxon>
        <taxon>Chromatiales</taxon>
        <taxon>Sedimenticolaceae</taxon>
        <taxon>Sedimenticola</taxon>
    </lineage>
</organism>
<dbReference type="SUPFAM" id="SSF55729">
    <property type="entry name" value="Acyl-CoA N-acyltransferases (Nat)"/>
    <property type="match status" value="1"/>
</dbReference>
<evidence type="ECO:0000256" key="1">
    <source>
        <dbReference type="ARBA" id="ARBA00022679"/>
    </source>
</evidence>
<dbReference type="Gene3D" id="3.40.630.30">
    <property type="match status" value="1"/>
</dbReference>
<protein>
    <submittedName>
        <fullName evidence="4">GNAT family N-acetyltransferase</fullName>
    </submittedName>
</protein>
<dbReference type="CDD" id="cd04301">
    <property type="entry name" value="NAT_SF"/>
    <property type="match status" value="1"/>
</dbReference>
<gene>
    <name evidence="4" type="ORF">C0630_12340</name>
</gene>
<dbReference type="STRING" id="1111735.GCA_000428045_00764"/>
<dbReference type="PANTHER" id="PTHR43877">
    <property type="entry name" value="AMINOALKYLPHOSPHONATE N-ACETYLTRANSFERASE-RELATED-RELATED"/>
    <property type="match status" value="1"/>
</dbReference>
<dbReference type="RefSeq" id="WP_273439779.1">
    <property type="nucleotide sequence ID" value="NZ_PKUN01000021.1"/>
</dbReference>
<feature type="domain" description="N-acetyltransferase" evidence="3">
    <location>
        <begin position="2"/>
        <end position="164"/>
    </location>
</feature>
<dbReference type="Proteomes" id="UP000235015">
    <property type="component" value="Unassembled WGS sequence"/>
</dbReference>
<dbReference type="InterPro" id="IPR016890">
    <property type="entry name" value="UCP028520"/>
</dbReference>
<dbReference type="PROSITE" id="PS51186">
    <property type="entry name" value="GNAT"/>
    <property type="match status" value="1"/>
</dbReference>
<dbReference type="GO" id="GO:0016747">
    <property type="term" value="F:acyltransferase activity, transferring groups other than amino-acyl groups"/>
    <property type="evidence" value="ECO:0007669"/>
    <property type="project" value="InterPro"/>
</dbReference>
<evidence type="ECO:0000259" key="3">
    <source>
        <dbReference type="PROSITE" id="PS51186"/>
    </source>
</evidence>
<evidence type="ECO:0000313" key="5">
    <source>
        <dbReference type="Proteomes" id="UP000235015"/>
    </source>
</evidence>
<proteinExistence type="predicted"/>
<evidence type="ECO:0000256" key="2">
    <source>
        <dbReference type="ARBA" id="ARBA00023315"/>
    </source>
</evidence>
<sequence>MVLLRNANENDFSAILHLNDAVVQQTSPMDLDGLRFLHSLACFHQVATIGGQVAGFLLTLREGTAYQSDNYLWFQSRYPQFIYIDRIVVGAEFAGQRVGSSLYRALLEFAAASDISVVACEFNLEPPNPASRAFHARFGFREVGIQRVSGGTKLVSLQVVDPHPHLKPLAGAGMPRSGA</sequence>
<comment type="caution">
    <text evidence="4">The sequence shown here is derived from an EMBL/GenBank/DDBJ whole genome shotgun (WGS) entry which is preliminary data.</text>
</comment>
<dbReference type="PANTHER" id="PTHR43877:SF2">
    <property type="entry name" value="AMINOALKYLPHOSPHONATE N-ACETYLTRANSFERASE-RELATED"/>
    <property type="match status" value="1"/>
</dbReference>
<dbReference type="InterPro" id="IPR000182">
    <property type="entry name" value="GNAT_dom"/>
</dbReference>
<reference evidence="4 5" key="1">
    <citation type="submission" date="2017-11" db="EMBL/GenBank/DDBJ databases">
        <title>Genome-resolved metagenomics identifies genetic mobility, metabolic interactions, and unexpected diversity in perchlorate-reducing communities.</title>
        <authorList>
            <person name="Barnum T.P."/>
            <person name="Figueroa I.A."/>
            <person name="Carlstrom C.I."/>
            <person name="Lucas L.N."/>
            <person name="Engelbrektson A.L."/>
            <person name="Coates J.D."/>
        </authorList>
    </citation>
    <scope>NUCLEOTIDE SEQUENCE [LARGE SCALE GENOMIC DNA]</scope>
    <source>
        <strain evidence="4">BM301</strain>
    </source>
</reference>
<accession>A0A2N6CVF1</accession>
<dbReference type="Pfam" id="PF00583">
    <property type="entry name" value="Acetyltransf_1"/>
    <property type="match status" value="1"/>
</dbReference>
<dbReference type="AlphaFoldDB" id="A0A2N6CVF1"/>
<dbReference type="EMBL" id="PKUN01000021">
    <property type="protein sequence ID" value="PLX61178.1"/>
    <property type="molecule type" value="Genomic_DNA"/>
</dbReference>
<keyword evidence="1 4" id="KW-0808">Transferase</keyword>
<keyword evidence="2" id="KW-0012">Acyltransferase</keyword>